<dbReference type="EMBL" id="VFPA01000002">
    <property type="protein sequence ID" value="TQM12037.1"/>
    <property type="molecule type" value="Genomic_DNA"/>
</dbReference>
<feature type="transmembrane region" description="Helical" evidence="9">
    <location>
        <begin position="267"/>
        <end position="290"/>
    </location>
</feature>
<feature type="region of interest" description="Disordered" evidence="8">
    <location>
        <begin position="544"/>
        <end position="614"/>
    </location>
</feature>
<dbReference type="CDD" id="cd17502">
    <property type="entry name" value="MFS_Azr1_MDR_like"/>
    <property type="match status" value="1"/>
</dbReference>
<feature type="transmembrane region" description="Helical" evidence="9">
    <location>
        <begin position="223"/>
        <end position="246"/>
    </location>
</feature>
<dbReference type="GO" id="GO:0005886">
    <property type="term" value="C:plasma membrane"/>
    <property type="evidence" value="ECO:0007669"/>
    <property type="project" value="UniProtKB-SubCell"/>
</dbReference>
<dbReference type="OrthoDB" id="7375466at2"/>
<dbReference type="InterPro" id="IPR020846">
    <property type="entry name" value="MFS_dom"/>
</dbReference>
<evidence type="ECO:0000259" key="10">
    <source>
        <dbReference type="PROSITE" id="PS50850"/>
    </source>
</evidence>
<dbReference type="PANTHER" id="PTHR23501:SF197">
    <property type="entry name" value="COMD"/>
    <property type="match status" value="1"/>
</dbReference>
<keyword evidence="12" id="KW-1185">Reference proteome</keyword>
<dbReference type="SUPFAM" id="SSF49464">
    <property type="entry name" value="Carboxypeptidase regulatory domain-like"/>
    <property type="match status" value="1"/>
</dbReference>
<dbReference type="PANTHER" id="PTHR23501">
    <property type="entry name" value="MAJOR FACILITATOR SUPERFAMILY"/>
    <property type="match status" value="1"/>
</dbReference>
<dbReference type="Gene3D" id="1.20.1720.10">
    <property type="entry name" value="Multidrug resistance protein D"/>
    <property type="match status" value="1"/>
</dbReference>
<dbReference type="Gene3D" id="1.20.1250.20">
    <property type="entry name" value="MFS general substrate transporter like domains"/>
    <property type="match status" value="1"/>
</dbReference>
<evidence type="ECO:0000256" key="6">
    <source>
        <dbReference type="ARBA" id="ARBA00022989"/>
    </source>
</evidence>
<proteinExistence type="inferred from homology"/>
<evidence type="ECO:0000256" key="2">
    <source>
        <dbReference type="ARBA" id="ARBA00007520"/>
    </source>
</evidence>
<feature type="transmembrane region" description="Helical" evidence="9">
    <location>
        <begin position="104"/>
        <end position="124"/>
    </location>
</feature>
<evidence type="ECO:0000313" key="12">
    <source>
        <dbReference type="Proteomes" id="UP000315677"/>
    </source>
</evidence>
<feature type="region of interest" description="Disordered" evidence="8">
    <location>
        <begin position="498"/>
        <end position="518"/>
    </location>
</feature>
<feature type="transmembrane region" description="Helical" evidence="9">
    <location>
        <begin position="74"/>
        <end position="92"/>
    </location>
</feature>
<dbReference type="Gene3D" id="2.60.40.1120">
    <property type="entry name" value="Carboxypeptidase-like, regulatory domain"/>
    <property type="match status" value="3"/>
</dbReference>
<dbReference type="Pfam" id="PF13620">
    <property type="entry name" value="CarboxypepD_reg"/>
    <property type="match status" value="3"/>
</dbReference>
<feature type="transmembrane region" description="Helical" evidence="9">
    <location>
        <begin position="44"/>
        <end position="62"/>
    </location>
</feature>
<keyword evidence="3" id="KW-0813">Transport</keyword>
<dbReference type="AlphaFoldDB" id="A0A543DRS2"/>
<keyword evidence="6 9" id="KW-1133">Transmembrane helix</keyword>
<dbReference type="PRINTS" id="PR01036">
    <property type="entry name" value="TCRTETB"/>
</dbReference>
<evidence type="ECO:0000256" key="1">
    <source>
        <dbReference type="ARBA" id="ARBA00004651"/>
    </source>
</evidence>
<dbReference type="SUPFAM" id="SSF103473">
    <property type="entry name" value="MFS general substrate transporter"/>
    <property type="match status" value="1"/>
</dbReference>
<organism evidence="11 12">
    <name type="scientific">Pseudonocardia kunmingensis</name>
    <dbReference type="NCBI Taxonomy" id="630975"/>
    <lineage>
        <taxon>Bacteria</taxon>
        <taxon>Bacillati</taxon>
        <taxon>Actinomycetota</taxon>
        <taxon>Actinomycetes</taxon>
        <taxon>Pseudonocardiales</taxon>
        <taxon>Pseudonocardiaceae</taxon>
        <taxon>Pseudonocardia</taxon>
    </lineage>
</organism>
<dbReference type="SUPFAM" id="SSF49452">
    <property type="entry name" value="Starch-binding domain-like"/>
    <property type="match status" value="2"/>
</dbReference>
<feature type="transmembrane region" description="Helical" evidence="9">
    <location>
        <begin position="12"/>
        <end position="32"/>
    </location>
</feature>
<dbReference type="FunFam" id="1.20.1720.10:FF:000004">
    <property type="entry name" value="EmrB/QacA family drug resistance transporter"/>
    <property type="match status" value="1"/>
</dbReference>
<comment type="subcellular location">
    <subcellularLocation>
        <location evidence="1">Cell membrane</location>
        <topology evidence="1">Multi-pass membrane protein</topology>
    </subcellularLocation>
</comment>
<feature type="transmembrane region" description="Helical" evidence="9">
    <location>
        <begin position="470"/>
        <end position="488"/>
    </location>
</feature>
<evidence type="ECO:0000256" key="5">
    <source>
        <dbReference type="ARBA" id="ARBA00022692"/>
    </source>
</evidence>
<feature type="transmembrane region" description="Helical" evidence="9">
    <location>
        <begin position="136"/>
        <end position="156"/>
    </location>
</feature>
<comment type="similarity">
    <text evidence="2">Belongs to the major facilitator superfamily. TCR/Tet family.</text>
</comment>
<dbReference type="PROSITE" id="PS50850">
    <property type="entry name" value="MFS"/>
    <property type="match status" value="1"/>
</dbReference>
<evidence type="ECO:0000256" key="9">
    <source>
        <dbReference type="SAM" id="Phobius"/>
    </source>
</evidence>
<feature type="transmembrane region" description="Helical" evidence="9">
    <location>
        <begin position="194"/>
        <end position="217"/>
    </location>
</feature>
<name>A0A543DRS2_9PSEU</name>
<feature type="compositionally biased region" description="Low complexity" evidence="8">
    <location>
        <begin position="568"/>
        <end position="585"/>
    </location>
</feature>
<comment type="caution">
    <text evidence="11">The sequence shown here is derived from an EMBL/GenBank/DDBJ whole genome shotgun (WGS) entry which is preliminary data.</text>
</comment>
<feature type="transmembrane region" description="Helical" evidence="9">
    <location>
        <begin position="356"/>
        <end position="374"/>
    </location>
</feature>
<dbReference type="GO" id="GO:0030246">
    <property type="term" value="F:carbohydrate binding"/>
    <property type="evidence" value="ECO:0007669"/>
    <property type="project" value="InterPro"/>
</dbReference>
<evidence type="ECO:0000256" key="3">
    <source>
        <dbReference type="ARBA" id="ARBA00022448"/>
    </source>
</evidence>
<evidence type="ECO:0000256" key="8">
    <source>
        <dbReference type="SAM" id="MobiDB-lite"/>
    </source>
</evidence>
<dbReference type="InterPro" id="IPR011701">
    <property type="entry name" value="MFS"/>
</dbReference>
<protein>
    <submittedName>
        <fullName evidence="11">EmrB/QacA subfamily drug resistance transporter</fullName>
    </submittedName>
</protein>
<accession>A0A543DRS2</accession>
<feature type="compositionally biased region" description="Low complexity" evidence="8">
    <location>
        <begin position="506"/>
        <end position="518"/>
    </location>
</feature>
<feature type="transmembrane region" description="Helical" evidence="9">
    <location>
        <begin position="302"/>
        <end position="324"/>
    </location>
</feature>
<feature type="transmembrane region" description="Helical" evidence="9">
    <location>
        <begin position="162"/>
        <end position="182"/>
    </location>
</feature>
<dbReference type="InterPro" id="IPR036259">
    <property type="entry name" value="MFS_trans_sf"/>
</dbReference>
<dbReference type="InterPro" id="IPR013784">
    <property type="entry name" value="Carb-bd-like_fold"/>
</dbReference>
<dbReference type="Pfam" id="PF07690">
    <property type="entry name" value="MFS_1"/>
    <property type="match status" value="1"/>
</dbReference>
<dbReference type="Proteomes" id="UP000315677">
    <property type="component" value="Unassembled WGS sequence"/>
</dbReference>
<keyword evidence="4" id="KW-1003">Cell membrane</keyword>
<evidence type="ECO:0000256" key="4">
    <source>
        <dbReference type="ARBA" id="ARBA00022475"/>
    </source>
</evidence>
<gene>
    <name evidence="11" type="ORF">FB558_4614</name>
</gene>
<feature type="transmembrane region" description="Helical" evidence="9">
    <location>
        <begin position="331"/>
        <end position="350"/>
    </location>
</feature>
<reference evidence="11 12" key="1">
    <citation type="submission" date="2019-06" db="EMBL/GenBank/DDBJ databases">
        <title>Sequencing the genomes of 1000 actinobacteria strains.</title>
        <authorList>
            <person name="Klenk H.-P."/>
        </authorList>
    </citation>
    <scope>NUCLEOTIDE SEQUENCE [LARGE SCALE GENOMIC DNA]</scope>
    <source>
        <strain evidence="11 12">DSM 45301</strain>
    </source>
</reference>
<feature type="domain" description="Major facilitator superfamily (MFS) profile" evidence="10">
    <location>
        <begin position="9"/>
        <end position="493"/>
    </location>
</feature>
<keyword evidence="5 9" id="KW-0812">Transmembrane</keyword>
<dbReference type="InterPro" id="IPR008969">
    <property type="entry name" value="CarboxyPept-like_regulatory"/>
</dbReference>
<evidence type="ECO:0000313" key="11">
    <source>
        <dbReference type="EMBL" id="TQM12037.1"/>
    </source>
</evidence>
<keyword evidence="7 9" id="KW-0472">Membrane</keyword>
<sequence>MTHRQTLEALSGMLLAMFTAFLSSTIVSNALPTIITDLHGTQSQYTWVVTATLLASTATTPIWGKLADLFSKKLLVQLAITIFTVGSIFAGFSQSVGTLIAWRALQGLGLGGLQALIMIVMAAMISPRERGRYTGVISTVMSVAPVAGPLIGGVIVDTDWLGWRWCFWVGAPLAVLALIVVQRTLNLPVVKRKVSIDYLGAALIAGGVSALLIWVTLAGNQFAWGSGTSLGLAGLGALLIVLFLVVESRAKEPVIPLRLFRDRTTTLATIASISVGVAMFGGAVFLGQYFQIARGYSPTVAGLLMLPMIIGSTISATVSGSLITRFGRWKGYLVAGALFMLGGFGLLSTIDHDTSMVLVGASLFILGSGMGMLMQNLVLAVQNSVAATDLGSATSTVTFFRSMGGTVGVSVLGAILAARVTTLTTEGLGAAGITAPPGGVGEVGIGSLNELPPALAGIVRAAYGDATAQIFLVAGALAVVTILAVLFIREVPLSTETGLERERSEAGAPGAATAGTEPVPAVAAAANGRARAGWDTPAQAIAHAPDFRPGAGHPAPGNGTHTVGAQHAVPTTAPTAPATSPAAEPAGERPSPRPTPGPGIHGTVSRGDGAGLGGAVVTVADQGGRHETSTTTGRDGAYRLTLPTGGTYLVVAASGAYEPHAALVPVADRPARHDIALSGTSGVQGVVTCAGPGGETVPVVDAAVTLIDVQGAVSGATATDAAGRYRLLGVPHGQYTLVAAAPGRPPAAASVRLSAGTRTERNLALPARAVLRGSVTAASSGAPVGEALATLVDPEGGVVASAVTGPDGTFEFPDLAPGTYTLTARGYAPVAQVVQVTAGSVATAAVALTAPATGHPQPAPAEARSLR</sequence>
<dbReference type="GO" id="GO:0022857">
    <property type="term" value="F:transmembrane transporter activity"/>
    <property type="evidence" value="ECO:0007669"/>
    <property type="project" value="InterPro"/>
</dbReference>
<evidence type="ECO:0000256" key="7">
    <source>
        <dbReference type="ARBA" id="ARBA00023136"/>
    </source>
</evidence>